<keyword evidence="2" id="KW-0560">Oxidoreductase</keyword>
<dbReference type="EMBL" id="CP137555">
    <property type="protein sequence ID" value="WOX04003.1"/>
    <property type="molecule type" value="Genomic_DNA"/>
</dbReference>
<dbReference type="GO" id="GO:0016491">
    <property type="term" value="F:oxidoreductase activity"/>
    <property type="evidence" value="ECO:0007669"/>
    <property type="project" value="UniProtKB-KW"/>
</dbReference>
<dbReference type="Proteomes" id="UP001302477">
    <property type="component" value="Chromosome"/>
</dbReference>
<evidence type="ECO:0000313" key="3">
    <source>
        <dbReference type="Proteomes" id="UP001302477"/>
    </source>
</evidence>
<dbReference type="Pfam" id="PF09995">
    <property type="entry name" value="MPAB_Lcp_cat"/>
    <property type="match status" value="1"/>
</dbReference>
<dbReference type="InterPro" id="IPR018713">
    <property type="entry name" value="MPAB/Lcp_cat_dom"/>
</dbReference>
<dbReference type="InterPro" id="IPR046366">
    <property type="entry name" value="MPAB"/>
</dbReference>
<feature type="domain" description="ER-bound oxygenase mpaB/mpaB'/Rubber oxygenase catalytic" evidence="1">
    <location>
        <begin position="90"/>
        <end position="227"/>
    </location>
</feature>
<dbReference type="AlphaFoldDB" id="A0AAU0MVY7"/>
<evidence type="ECO:0000259" key="1">
    <source>
        <dbReference type="Pfam" id="PF09995"/>
    </source>
</evidence>
<dbReference type="PANTHER" id="PTHR36124">
    <property type="match status" value="1"/>
</dbReference>
<dbReference type="RefSeq" id="WP_318952486.1">
    <property type="nucleotide sequence ID" value="NZ_CP137555.1"/>
</dbReference>
<sequence length="295" mass="34301">MFRNKNRKKIARLCAHEDHCEIARLIICDGFLWDFNRALELALFRTFASPSISGLLARTGEFTSNGQKRYDDTSLLMLQLLRFGYDSPEGRSALQRINRTHGYFSIRNEDYLFVLSTFMLDPIDWIQRYGWRRLSENEQVALYVFWRNVGQRMAIQDIPPSLNAIRQFSEQYVRDHFTFSSANRSVSNATLAVVQSWLPKPFRYFVRPVSAVLLDEATRNAVQLESPGRFYTTVVPLLLKLRAKWLALFGSFGEPIWPNGYRTYPGGYDIAQLAPERLLKLERDNVKHKTVQTTD</sequence>
<organism evidence="2 3">
    <name type="scientific">Microbulbifer pacificus</name>
    <dbReference type="NCBI Taxonomy" id="407164"/>
    <lineage>
        <taxon>Bacteria</taxon>
        <taxon>Pseudomonadati</taxon>
        <taxon>Pseudomonadota</taxon>
        <taxon>Gammaproteobacteria</taxon>
        <taxon>Cellvibrionales</taxon>
        <taxon>Microbulbiferaceae</taxon>
        <taxon>Microbulbifer</taxon>
    </lineage>
</organism>
<dbReference type="EC" id="1.-.-.-" evidence="2"/>
<dbReference type="PANTHER" id="PTHR36124:SF1">
    <property type="entry name" value="ER-BOUND OXYGENASE MPAB_MPAB'_RUBBER OXYGENASE CATALYTIC DOMAIN-CONTAINING PROTEIN"/>
    <property type="match status" value="1"/>
</dbReference>
<evidence type="ECO:0000313" key="2">
    <source>
        <dbReference type="EMBL" id="WOX04003.1"/>
    </source>
</evidence>
<protein>
    <submittedName>
        <fullName evidence="2">Oxygenase MpaB family protein</fullName>
        <ecNumber evidence="2">1.-.-.-</ecNumber>
    </submittedName>
</protein>
<name>A0AAU0MVY7_9GAMM</name>
<dbReference type="KEGG" id="mpaf:R5R33_09640"/>
<keyword evidence="3" id="KW-1185">Reference proteome</keyword>
<proteinExistence type="predicted"/>
<accession>A0AAU0MVY7</accession>
<reference evidence="2 3" key="1">
    <citation type="submission" date="2023-10" db="EMBL/GenBank/DDBJ databases">
        <title>Description of Microbulbifer bruguierae sp. nov., isolated from the sediments of mangrove plant Bruguiera sexangula and comparative genomic analyses of the genus Microbulbifer.</title>
        <authorList>
            <person name="Long M."/>
        </authorList>
    </citation>
    <scope>NUCLEOTIDE SEQUENCE [LARGE SCALE GENOMIC DNA]</scope>
    <source>
        <strain evidence="2 3">SPO729</strain>
    </source>
</reference>
<gene>
    <name evidence="2" type="ORF">R5R33_09640</name>
</gene>